<feature type="compositionally biased region" description="Low complexity" evidence="5">
    <location>
        <begin position="787"/>
        <end position="801"/>
    </location>
</feature>
<evidence type="ECO:0000256" key="3">
    <source>
        <dbReference type="ARBA" id="ARBA00022833"/>
    </source>
</evidence>
<dbReference type="PROSITE" id="PS01359">
    <property type="entry name" value="ZF_PHD_1"/>
    <property type="match status" value="1"/>
</dbReference>
<evidence type="ECO:0000256" key="4">
    <source>
        <dbReference type="PROSITE-ProRule" id="PRU00146"/>
    </source>
</evidence>
<protein>
    <recommendedName>
        <fullName evidence="6">PHD-type domain-containing protein</fullName>
    </recommendedName>
</protein>
<feature type="compositionally biased region" description="Low complexity" evidence="5">
    <location>
        <begin position="706"/>
        <end position="717"/>
    </location>
</feature>
<feature type="compositionally biased region" description="Basic and acidic residues" evidence="5">
    <location>
        <begin position="462"/>
        <end position="492"/>
    </location>
</feature>
<feature type="region of interest" description="Disordered" evidence="5">
    <location>
        <begin position="402"/>
        <end position="567"/>
    </location>
</feature>
<evidence type="ECO:0000256" key="1">
    <source>
        <dbReference type="ARBA" id="ARBA00022723"/>
    </source>
</evidence>
<feature type="compositionally biased region" description="Basic and acidic residues" evidence="5">
    <location>
        <begin position="971"/>
        <end position="981"/>
    </location>
</feature>
<dbReference type="SUPFAM" id="SSF57903">
    <property type="entry name" value="FYVE/PHD zinc finger"/>
    <property type="match status" value="2"/>
</dbReference>
<dbReference type="Gene3D" id="3.30.40.10">
    <property type="entry name" value="Zinc/RING finger domain, C3HC4 (zinc finger)"/>
    <property type="match status" value="1"/>
</dbReference>
<dbReference type="AlphaFoldDB" id="A0AAE1A975"/>
<feature type="region of interest" description="Disordered" evidence="5">
    <location>
        <begin position="929"/>
        <end position="1000"/>
    </location>
</feature>
<evidence type="ECO:0000259" key="6">
    <source>
        <dbReference type="PROSITE" id="PS50016"/>
    </source>
</evidence>
<dbReference type="EMBL" id="JAWDGP010002376">
    <property type="protein sequence ID" value="KAK3783634.1"/>
    <property type="molecule type" value="Genomic_DNA"/>
</dbReference>
<feature type="region of interest" description="Disordered" evidence="5">
    <location>
        <begin position="787"/>
        <end position="848"/>
    </location>
</feature>
<dbReference type="InterPro" id="IPR001965">
    <property type="entry name" value="Znf_PHD"/>
</dbReference>
<name>A0AAE1A975_9GAST</name>
<feature type="compositionally biased region" description="Polar residues" evidence="5">
    <location>
        <begin position="939"/>
        <end position="950"/>
    </location>
</feature>
<dbReference type="Gene3D" id="2.30.30.140">
    <property type="match status" value="1"/>
</dbReference>
<proteinExistence type="predicted"/>
<dbReference type="InterPro" id="IPR013083">
    <property type="entry name" value="Znf_RING/FYVE/PHD"/>
</dbReference>
<feature type="compositionally biased region" description="Polar residues" evidence="5">
    <location>
        <begin position="735"/>
        <end position="747"/>
    </location>
</feature>
<feature type="compositionally biased region" description="Pro residues" evidence="5">
    <location>
        <begin position="447"/>
        <end position="456"/>
    </location>
</feature>
<feature type="compositionally biased region" description="Polar residues" evidence="5">
    <location>
        <begin position="436"/>
        <end position="446"/>
    </location>
</feature>
<feature type="compositionally biased region" description="Polar residues" evidence="5">
    <location>
        <begin position="802"/>
        <end position="811"/>
    </location>
</feature>
<dbReference type="Proteomes" id="UP001283361">
    <property type="component" value="Unassembled WGS sequence"/>
</dbReference>
<accession>A0AAE1A975</accession>
<feature type="compositionally biased region" description="Acidic residues" evidence="5">
    <location>
        <begin position="532"/>
        <end position="544"/>
    </location>
</feature>
<dbReference type="InterPro" id="IPR019786">
    <property type="entry name" value="Zinc_finger_PHD-type_CS"/>
</dbReference>
<feature type="compositionally biased region" description="Low complexity" evidence="5">
    <location>
        <begin position="417"/>
        <end position="431"/>
    </location>
</feature>
<feature type="compositionally biased region" description="Low complexity" evidence="5">
    <location>
        <begin position="748"/>
        <end position="761"/>
    </location>
</feature>
<reference evidence="7" key="1">
    <citation type="journal article" date="2023" name="G3 (Bethesda)">
        <title>A reference genome for the long-term kleptoplast-retaining sea slug Elysia crispata morphotype clarki.</title>
        <authorList>
            <person name="Eastman K.E."/>
            <person name="Pendleton A.L."/>
            <person name="Shaikh M.A."/>
            <person name="Suttiyut T."/>
            <person name="Ogas R."/>
            <person name="Tomko P."/>
            <person name="Gavelis G."/>
            <person name="Widhalm J.R."/>
            <person name="Wisecaver J.H."/>
        </authorList>
    </citation>
    <scope>NUCLEOTIDE SEQUENCE</scope>
    <source>
        <strain evidence="7">ECLA1</strain>
    </source>
</reference>
<dbReference type="InterPro" id="IPR011011">
    <property type="entry name" value="Znf_FYVE_PHD"/>
</dbReference>
<dbReference type="InterPro" id="IPR019787">
    <property type="entry name" value="Znf_PHD-finger"/>
</dbReference>
<evidence type="ECO:0000256" key="5">
    <source>
        <dbReference type="SAM" id="MobiDB-lite"/>
    </source>
</evidence>
<feature type="compositionally biased region" description="Low complexity" evidence="5">
    <location>
        <begin position="929"/>
        <end position="938"/>
    </location>
</feature>
<feature type="region of interest" description="Disordered" evidence="5">
    <location>
        <begin position="680"/>
        <end position="762"/>
    </location>
</feature>
<organism evidence="7 8">
    <name type="scientific">Elysia crispata</name>
    <name type="common">lettuce slug</name>
    <dbReference type="NCBI Taxonomy" id="231223"/>
    <lineage>
        <taxon>Eukaryota</taxon>
        <taxon>Metazoa</taxon>
        <taxon>Spiralia</taxon>
        <taxon>Lophotrochozoa</taxon>
        <taxon>Mollusca</taxon>
        <taxon>Gastropoda</taxon>
        <taxon>Heterobranchia</taxon>
        <taxon>Euthyneura</taxon>
        <taxon>Panpulmonata</taxon>
        <taxon>Sacoglossa</taxon>
        <taxon>Placobranchoidea</taxon>
        <taxon>Plakobranchidae</taxon>
        <taxon>Elysia</taxon>
    </lineage>
</organism>
<feature type="domain" description="PHD-type" evidence="6">
    <location>
        <begin position="77"/>
        <end position="130"/>
    </location>
</feature>
<keyword evidence="1" id="KW-0479">Metal-binding</keyword>
<keyword evidence="2 4" id="KW-0863">Zinc-finger</keyword>
<dbReference type="PROSITE" id="PS50016">
    <property type="entry name" value="ZF_PHD_2"/>
    <property type="match status" value="1"/>
</dbReference>
<dbReference type="SUPFAM" id="SSF63748">
    <property type="entry name" value="Tudor/PWWP/MBT"/>
    <property type="match status" value="1"/>
</dbReference>
<dbReference type="Pfam" id="PF00628">
    <property type="entry name" value="PHD"/>
    <property type="match status" value="1"/>
</dbReference>
<keyword evidence="3" id="KW-0862">Zinc</keyword>
<comment type="caution">
    <text evidence="7">The sequence shown here is derived from an EMBL/GenBank/DDBJ whole genome shotgun (WGS) entry which is preliminary data.</text>
</comment>
<dbReference type="GO" id="GO:0008270">
    <property type="term" value="F:zinc ion binding"/>
    <property type="evidence" value="ECO:0007669"/>
    <property type="project" value="UniProtKB-KW"/>
</dbReference>
<feature type="compositionally biased region" description="Low complexity" evidence="5">
    <location>
        <begin position="680"/>
        <end position="690"/>
    </location>
</feature>
<evidence type="ECO:0000313" key="8">
    <source>
        <dbReference type="Proteomes" id="UP001283361"/>
    </source>
</evidence>
<gene>
    <name evidence="7" type="ORF">RRG08_063034</name>
</gene>
<dbReference type="SMART" id="SM00249">
    <property type="entry name" value="PHD"/>
    <property type="match status" value="2"/>
</dbReference>
<dbReference type="Gene3D" id="3.90.980.20">
    <property type="match status" value="1"/>
</dbReference>
<feature type="compositionally biased region" description="Basic and acidic residues" evidence="5">
    <location>
        <begin position="951"/>
        <end position="963"/>
    </location>
</feature>
<evidence type="ECO:0000256" key="2">
    <source>
        <dbReference type="ARBA" id="ARBA00022771"/>
    </source>
</evidence>
<evidence type="ECO:0000313" key="7">
    <source>
        <dbReference type="EMBL" id="KAK3783634.1"/>
    </source>
</evidence>
<sequence length="1057" mass="117063">MKPRKNEKRKSSLKVSPTNSFKNKNEKLLARWTDGLFYFVKVNRVSETNKTCSVEFEDKSSAHVHFKDLLEAHDDGDDECHFCGDAKPAPNNNMVTCSNCERVYHQHCHVPWVEDADVNQKFVCRICVFASCAQTGGAKTTGHLAEKFAFMKNSFPYELKCLTWDASHTSNVEQSFCYCGGPGCWYNKMLQCCRCKQWFHEACLQCVREQLLIGDHFYVFACSHCNHGREFLHRMDMKWLDIVYVSLFHLTMTMGTRYVDVEDIVTCVMNRSSSFKLKEILNGHHGSWQAVHEQVLHALRKNNHIFICAAELRKKNTLYGIRERIPRTPSSYSLPGVGEKITRESLQQAPSSSRRVNFSPSKCHSPVVYISNGIKKALSSRPRPRESKMVRLAHVKSEHNYCTPLKCPDRRHSNCRSDSPSSTSSVSDSVDLGLFDTNNNSPSKQQPAPPRSPMSPSPSSSDLRDSATGNEEKTERETTEGRETNRTRETWGRRSRSVSSSRESKPKKNGVPNTNGKYLQGPKTKKRLILDSPDDKEHDEDETFDSNMDSEKPSPCQSESSECGKRTEKSAFWSLDTVFPPPANFTGANHPFLTEFEQESLRKRRQHFEQELNRLASALKTKSNSFEGNDCKEKGLSTSSAAVDNVFSACLPPPPGVKDISGFQGELRSVVKAKLSLPSTAAKTSSTLTSNGSCTPKRSGVKDLESSACVSDASSRSTDASPERSSSKSRRNLRASPSSADVNSNGKSNTLSSCSSDLSSSPPAPLYVNGVKISPIAFNKLRPSNELLSSSNASSNGSNKSWQTPPSSGSGRSARHQRGTLGGSKDRTLAVKSSPTSSRKVKEEEKAAQKRLTALQRCLKNLTPTCGFHFPVLDQSHPAVASSLDLSPFSLSKDKAGLDTCNEADRVNGGNTNGPHVFCSSPYKSASASCSPSTSHRSQGYSSTSPLQAKSDNDRSNKAEGSFKRGRKRKFEGDDVSDKMAGKKGKNSLSDQENVRRSHRSRITVNKFQAALDGERFMVSSMVNSQAAYHSLADQYDVISLRVGWTGKVEYLIDWGH</sequence>
<keyword evidence="8" id="KW-1185">Reference proteome</keyword>